<keyword evidence="3" id="KW-1185">Reference proteome</keyword>
<proteinExistence type="predicted"/>
<evidence type="ECO:0000313" key="2">
    <source>
        <dbReference type="EMBL" id="ADB16207.1"/>
    </source>
</evidence>
<accession>D2QXM2</accession>
<dbReference type="STRING" id="530564.Psta_1532"/>
<sequence>MIGLPIAWLISEFYPYRHLRIALGIAAISSSIIVAVVVGSLAHFDANAWYGGASKNLIDASIAELEKGDSEALLKELKVLQSEFQPTYENRARYDELVREFVQRLDHEYVNQP</sequence>
<evidence type="ECO:0000256" key="1">
    <source>
        <dbReference type="SAM" id="Phobius"/>
    </source>
</evidence>
<organism evidence="2 3">
    <name type="scientific">Pirellula staleyi (strain ATCC 27377 / DSM 6068 / ICPB 4128)</name>
    <name type="common">Pirella staleyi</name>
    <dbReference type="NCBI Taxonomy" id="530564"/>
    <lineage>
        <taxon>Bacteria</taxon>
        <taxon>Pseudomonadati</taxon>
        <taxon>Planctomycetota</taxon>
        <taxon>Planctomycetia</taxon>
        <taxon>Pirellulales</taxon>
        <taxon>Pirellulaceae</taxon>
        <taxon>Pirellula</taxon>
    </lineage>
</organism>
<reference evidence="2 3" key="1">
    <citation type="journal article" date="2009" name="Stand. Genomic Sci.">
        <title>Complete genome sequence of Pirellula staleyi type strain (ATCC 27377).</title>
        <authorList>
            <person name="Clum A."/>
            <person name="Tindall B.J."/>
            <person name="Sikorski J."/>
            <person name="Ivanova N."/>
            <person name="Mavrommatis K."/>
            <person name="Lucas S."/>
            <person name="Glavina del Rio T."/>
            <person name="Nolan M."/>
            <person name="Chen F."/>
            <person name="Tice H."/>
            <person name="Pitluck S."/>
            <person name="Cheng J.F."/>
            <person name="Chertkov O."/>
            <person name="Brettin T."/>
            <person name="Han C."/>
            <person name="Detter J.C."/>
            <person name="Kuske C."/>
            <person name="Bruce D."/>
            <person name="Goodwin L."/>
            <person name="Ovchinikova G."/>
            <person name="Pati A."/>
            <person name="Mikhailova N."/>
            <person name="Chen A."/>
            <person name="Palaniappan K."/>
            <person name="Land M."/>
            <person name="Hauser L."/>
            <person name="Chang Y.J."/>
            <person name="Jeffries C.D."/>
            <person name="Chain P."/>
            <person name="Rohde M."/>
            <person name="Goker M."/>
            <person name="Bristow J."/>
            <person name="Eisen J.A."/>
            <person name="Markowitz V."/>
            <person name="Hugenholtz P."/>
            <person name="Kyrpides N.C."/>
            <person name="Klenk H.P."/>
            <person name="Lapidus A."/>
        </authorList>
    </citation>
    <scope>NUCLEOTIDE SEQUENCE [LARGE SCALE GENOMIC DNA]</scope>
    <source>
        <strain evidence="3">ATCC 27377 / DSM 6068 / ICPB 4128</strain>
    </source>
</reference>
<evidence type="ECO:0000313" key="3">
    <source>
        <dbReference type="Proteomes" id="UP000001887"/>
    </source>
</evidence>
<protein>
    <submittedName>
        <fullName evidence="2">Uncharacterized protein</fullName>
    </submittedName>
</protein>
<gene>
    <name evidence="2" type="ordered locus">Psta_1532</name>
</gene>
<name>D2QXM2_PIRSD</name>
<feature type="transmembrane region" description="Helical" evidence="1">
    <location>
        <begin position="21"/>
        <end position="44"/>
    </location>
</feature>
<dbReference type="OrthoDB" id="288441at2"/>
<dbReference type="HOGENOM" id="CLU_2131133_0_0_0"/>
<dbReference type="Proteomes" id="UP000001887">
    <property type="component" value="Chromosome"/>
</dbReference>
<keyword evidence="1" id="KW-0472">Membrane</keyword>
<dbReference type="AlphaFoldDB" id="D2QXM2"/>
<dbReference type="KEGG" id="psl:Psta_1532"/>
<keyword evidence="1" id="KW-0812">Transmembrane</keyword>
<dbReference type="EMBL" id="CP001848">
    <property type="protein sequence ID" value="ADB16207.1"/>
    <property type="molecule type" value="Genomic_DNA"/>
</dbReference>
<keyword evidence="1" id="KW-1133">Transmembrane helix</keyword>